<keyword evidence="6" id="KW-1133">Transmembrane helix</keyword>
<dbReference type="Pfam" id="PF12831">
    <property type="entry name" value="FAD_oxidored"/>
    <property type="match status" value="1"/>
</dbReference>
<evidence type="ECO:0000313" key="8">
    <source>
        <dbReference type="Proteomes" id="UP000001556"/>
    </source>
</evidence>
<dbReference type="InterPro" id="IPR039650">
    <property type="entry name" value="HdrA-like"/>
</dbReference>
<protein>
    <recommendedName>
        <fullName evidence="9">FAD-dependent oxidoreductase</fullName>
    </recommendedName>
</protein>
<dbReference type="Gene3D" id="3.50.50.60">
    <property type="entry name" value="FAD/NAD(P)-binding domain"/>
    <property type="match status" value="1"/>
</dbReference>
<dbReference type="AlphaFoldDB" id="A4J959"/>
<dbReference type="STRING" id="349161.Dred_3110"/>
<evidence type="ECO:0000313" key="7">
    <source>
        <dbReference type="EMBL" id="ABO51612.1"/>
    </source>
</evidence>
<accession>A4J959</accession>
<dbReference type="EMBL" id="CP000612">
    <property type="protein sequence ID" value="ABO51612.1"/>
    <property type="molecule type" value="Genomic_DNA"/>
</dbReference>
<evidence type="ECO:0000256" key="2">
    <source>
        <dbReference type="ARBA" id="ARBA00022723"/>
    </source>
</evidence>
<keyword evidence="1" id="KW-0004">4Fe-4S</keyword>
<dbReference type="Proteomes" id="UP000001556">
    <property type="component" value="Chromosome"/>
</dbReference>
<keyword evidence="6" id="KW-0812">Transmembrane</keyword>
<keyword evidence="5" id="KW-0411">Iron-sulfur</keyword>
<keyword evidence="8" id="KW-1185">Reference proteome</keyword>
<dbReference type="OrthoDB" id="9759982at2"/>
<dbReference type="PANTHER" id="PTHR43498:SF1">
    <property type="entry name" value="COB--COM HETERODISULFIDE REDUCTASE IRON-SULFUR SUBUNIT A"/>
    <property type="match status" value="1"/>
</dbReference>
<evidence type="ECO:0000256" key="5">
    <source>
        <dbReference type="ARBA" id="ARBA00023014"/>
    </source>
</evidence>
<evidence type="ECO:0000256" key="4">
    <source>
        <dbReference type="ARBA" id="ARBA00023004"/>
    </source>
</evidence>
<keyword evidence="4" id="KW-0408">Iron</keyword>
<keyword evidence="2" id="KW-0479">Metal-binding</keyword>
<dbReference type="GO" id="GO:0051539">
    <property type="term" value="F:4 iron, 4 sulfur cluster binding"/>
    <property type="evidence" value="ECO:0007669"/>
    <property type="project" value="UniProtKB-KW"/>
</dbReference>
<evidence type="ECO:0000256" key="1">
    <source>
        <dbReference type="ARBA" id="ARBA00022485"/>
    </source>
</evidence>
<evidence type="ECO:0000256" key="3">
    <source>
        <dbReference type="ARBA" id="ARBA00023002"/>
    </source>
</evidence>
<dbReference type="KEGG" id="drm:Dred_3110"/>
<dbReference type="PANTHER" id="PTHR43498">
    <property type="entry name" value="FERREDOXIN:COB-COM HETERODISULFIDE REDUCTASE SUBUNIT A"/>
    <property type="match status" value="1"/>
</dbReference>
<organism evidence="7 8">
    <name type="scientific">Desulforamulus reducens (strain ATCC BAA-1160 / DSM 100696 / MI-1)</name>
    <name type="common">Desulfotomaculum reducens</name>
    <dbReference type="NCBI Taxonomy" id="349161"/>
    <lineage>
        <taxon>Bacteria</taxon>
        <taxon>Bacillati</taxon>
        <taxon>Bacillota</taxon>
        <taxon>Clostridia</taxon>
        <taxon>Eubacteriales</taxon>
        <taxon>Peptococcaceae</taxon>
        <taxon>Desulforamulus</taxon>
    </lineage>
</organism>
<dbReference type="GO" id="GO:0046872">
    <property type="term" value="F:metal ion binding"/>
    <property type="evidence" value="ECO:0007669"/>
    <property type="project" value="UniProtKB-KW"/>
</dbReference>
<feature type="transmembrane region" description="Helical" evidence="6">
    <location>
        <begin position="7"/>
        <end position="27"/>
    </location>
</feature>
<dbReference type="InterPro" id="IPR036188">
    <property type="entry name" value="FAD/NAD-bd_sf"/>
</dbReference>
<evidence type="ECO:0008006" key="9">
    <source>
        <dbReference type="Google" id="ProtNLM"/>
    </source>
</evidence>
<keyword evidence="3" id="KW-0560">Oxidoreductase</keyword>
<dbReference type="HOGENOM" id="CLU_029694_0_0_9"/>
<gene>
    <name evidence="7" type="ordered locus">Dred_3110</name>
</gene>
<evidence type="ECO:0000256" key="6">
    <source>
        <dbReference type="SAM" id="Phobius"/>
    </source>
</evidence>
<dbReference type="RefSeq" id="WP_011879401.1">
    <property type="nucleotide sequence ID" value="NC_009253.1"/>
</dbReference>
<dbReference type="GO" id="GO:0016491">
    <property type="term" value="F:oxidoreductase activity"/>
    <property type="evidence" value="ECO:0007669"/>
    <property type="project" value="UniProtKB-KW"/>
</dbReference>
<dbReference type="eggNOG" id="COG0644">
    <property type="taxonomic scope" value="Bacteria"/>
</dbReference>
<dbReference type="SUPFAM" id="SSF51905">
    <property type="entry name" value="FAD/NAD(P)-binding domain"/>
    <property type="match status" value="1"/>
</dbReference>
<name>A4J959_DESRM</name>
<keyword evidence="6" id="KW-0472">Membrane</keyword>
<proteinExistence type="predicted"/>
<reference evidence="7 8" key="1">
    <citation type="submission" date="2007-03" db="EMBL/GenBank/DDBJ databases">
        <title>Complete sequence of Desulfotomaculum reducens MI-1.</title>
        <authorList>
            <consortium name="US DOE Joint Genome Institute"/>
            <person name="Copeland A."/>
            <person name="Lucas S."/>
            <person name="Lapidus A."/>
            <person name="Barry K."/>
            <person name="Detter J.C."/>
            <person name="Glavina del Rio T."/>
            <person name="Hammon N."/>
            <person name="Israni S."/>
            <person name="Dalin E."/>
            <person name="Tice H."/>
            <person name="Pitluck S."/>
            <person name="Sims D."/>
            <person name="Brettin T."/>
            <person name="Bruce D."/>
            <person name="Han C."/>
            <person name="Tapia R."/>
            <person name="Schmutz J."/>
            <person name="Larimer F."/>
            <person name="Land M."/>
            <person name="Hauser L."/>
            <person name="Kyrpides N."/>
            <person name="Kim E."/>
            <person name="Tebo B.M."/>
            <person name="Richardson P."/>
        </authorList>
    </citation>
    <scope>NUCLEOTIDE SEQUENCE [LARGE SCALE GENOMIC DNA]</scope>
    <source>
        <strain evidence="7 8">MI-1</strain>
    </source>
</reference>
<sequence>MKQFKRWHYLTLGAFVVLVGFVGFLLLKGNNVNREVIPLKANAVKASYDVVVVGGDPEGVAAAVAAARSGRQTLLVDTRPELGGLMTRGWLNSLDMNYGPGKEILNKGIFQEFFSQIEGDSFDITTATNVFHQMVNREKNLDVLPGADAVLPILHGQVKPLVDPGQSVVNDKIGLAYKMKPEQRAIVNNSAGLPQVNGVQVRQEDKVQNISAQRIIDATQDGDIAAAAGVPFTYGQEDIGNGQQGMAVTLVFKLDGISKWDWYRMMLNLNFRRFLASITGNTTEHYTGANLHSAWGFDAIMKGYKSNTPAVTMRGLNVGRQADNSILINALQVFGIDGLQAKDRKRARELAQRELPHIVKYMKQHIPGFGDIQLAATAPELYVRETRHIQGLYRLTVDDVLENRSFEDRIAYGSYPIDIQATDPLFKGTVIGTPAGYAIPFRSLVPQGVDNLLVVGRAASFDSLAHGSARVIPVGMATGQAAGVAAALSLEQGISFKNLAMDKGQIQNLQQKLTQQGVDLKELKVVSSPETKHWAYEGLRFMRHYGLAAGGYNNQYRLDENMSEAHFINGLHNVLKRAGIKVENKPLLSTEGNALTLEDVAYYFAQYQGLKYNKKQAYAHFTRQNFWDPRIMEEVKANRGVVTMGAGYMLLQDFTEGWQDHPPAQGTLSERR</sequence>